<dbReference type="Proteomes" id="UP000028990">
    <property type="component" value="Unassembled WGS sequence"/>
</dbReference>
<dbReference type="PANTHER" id="PTHR14299">
    <property type="entry name" value="PHORBOL-12-MYRISTATE-13-ACETATE-INDUCED PROTEIN 1"/>
    <property type="match status" value="1"/>
</dbReference>
<name>A0A091DM97_FUKDA</name>
<dbReference type="PANTHER" id="PTHR14299:SF0">
    <property type="entry name" value="PHORBOL-12-MYRISTATE-13-ACETATE-INDUCED PROTEIN 1"/>
    <property type="match status" value="1"/>
</dbReference>
<dbReference type="EMBL" id="KN123699">
    <property type="protein sequence ID" value="KFO23941.1"/>
    <property type="molecule type" value="Genomic_DNA"/>
</dbReference>
<dbReference type="GO" id="GO:0001836">
    <property type="term" value="P:release of cytochrome c from mitochondria"/>
    <property type="evidence" value="ECO:0007669"/>
    <property type="project" value="InterPro"/>
</dbReference>
<dbReference type="AlphaFoldDB" id="A0A091DM97"/>
<evidence type="ECO:0000313" key="2">
    <source>
        <dbReference type="Proteomes" id="UP000028990"/>
    </source>
</evidence>
<accession>A0A091DM97</accession>
<dbReference type="InterPro" id="IPR024140">
    <property type="entry name" value="Noxa"/>
</dbReference>
<proteinExistence type="predicted"/>
<dbReference type="GO" id="GO:0043065">
    <property type="term" value="P:positive regulation of apoptotic process"/>
    <property type="evidence" value="ECO:0007669"/>
    <property type="project" value="InterPro"/>
</dbReference>
<keyword evidence="2" id="KW-1185">Reference proteome</keyword>
<sequence>MQKQCPPFVMSKSSDHGFERSNLCIALFGPIYLVPNKLEVKCAAQLRRIGDKLNPLGCATEIWAVLAEMPGKKARKNSQQGPPRAQAELEVECAAQFRRIGDKLNFRQKLMNLISKLFSLIT</sequence>
<evidence type="ECO:0000313" key="1">
    <source>
        <dbReference type="EMBL" id="KFO23941.1"/>
    </source>
</evidence>
<reference evidence="1 2" key="1">
    <citation type="submission" date="2013-11" db="EMBL/GenBank/DDBJ databases">
        <title>The Damaraland mole rat (Fukomys damarensis) genome and evolution of African mole rats.</title>
        <authorList>
            <person name="Gladyshev V.N."/>
            <person name="Fang X."/>
        </authorList>
    </citation>
    <scope>NUCLEOTIDE SEQUENCE [LARGE SCALE GENOMIC DNA]</scope>
    <source>
        <tissue evidence="1">Liver</tissue>
    </source>
</reference>
<organism evidence="1 2">
    <name type="scientific">Fukomys damarensis</name>
    <name type="common">Damaraland mole rat</name>
    <name type="synonym">Cryptomys damarensis</name>
    <dbReference type="NCBI Taxonomy" id="885580"/>
    <lineage>
        <taxon>Eukaryota</taxon>
        <taxon>Metazoa</taxon>
        <taxon>Chordata</taxon>
        <taxon>Craniata</taxon>
        <taxon>Vertebrata</taxon>
        <taxon>Euteleostomi</taxon>
        <taxon>Mammalia</taxon>
        <taxon>Eutheria</taxon>
        <taxon>Euarchontoglires</taxon>
        <taxon>Glires</taxon>
        <taxon>Rodentia</taxon>
        <taxon>Hystricomorpha</taxon>
        <taxon>Bathyergidae</taxon>
        <taxon>Fukomys</taxon>
    </lineage>
</organism>
<dbReference type="GO" id="GO:0005739">
    <property type="term" value="C:mitochondrion"/>
    <property type="evidence" value="ECO:0007669"/>
    <property type="project" value="TreeGrafter"/>
</dbReference>
<dbReference type="eggNOG" id="ENOG502SEAE">
    <property type="taxonomic scope" value="Eukaryota"/>
</dbReference>
<dbReference type="Pfam" id="PF15150">
    <property type="entry name" value="PMAIP1"/>
    <property type="match status" value="2"/>
</dbReference>
<dbReference type="GO" id="GO:0006974">
    <property type="term" value="P:DNA damage response"/>
    <property type="evidence" value="ECO:0007669"/>
    <property type="project" value="InterPro"/>
</dbReference>
<protein>
    <submittedName>
        <fullName evidence="1">Phorbol-12-myristate-13-acetate-induced protein 1</fullName>
    </submittedName>
</protein>
<gene>
    <name evidence="1" type="ORF">H920_14678</name>
</gene>